<keyword evidence="6" id="KW-0675">Receptor</keyword>
<evidence type="ECO:0000256" key="1">
    <source>
        <dbReference type="ARBA" id="ARBA00004141"/>
    </source>
</evidence>
<dbReference type="HOGENOM" id="CLU_1782065_0_0_1"/>
<dbReference type="GO" id="GO:0005886">
    <property type="term" value="C:plasma membrane"/>
    <property type="evidence" value="ECO:0007669"/>
    <property type="project" value="TreeGrafter"/>
</dbReference>
<reference evidence="10 12" key="2">
    <citation type="journal article" date="2013" name="Nature">
        <title>Insights into bilaterian evolution from three spiralian genomes.</title>
        <authorList>
            <person name="Simakov O."/>
            <person name="Marletaz F."/>
            <person name="Cho S.J."/>
            <person name="Edsinger-Gonzales E."/>
            <person name="Havlak P."/>
            <person name="Hellsten U."/>
            <person name="Kuo D.H."/>
            <person name="Larsson T."/>
            <person name="Lv J."/>
            <person name="Arendt D."/>
            <person name="Savage R."/>
            <person name="Osoegawa K."/>
            <person name="de Jong P."/>
            <person name="Grimwood J."/>
            <person name="Chapman J.A."/>
            <person name="Shapiro H."/>
            <person name="Aerts A."/>
            <person name="Otillar R.P."/>
            <person name="Terry A.Y."/>
            <person name="Boore J.L."/>
            <person name="Grigoriev I.V."/>
            <person name="Lindberg D.R."/>
            <person name="Seaver E.C."/>
            <person name="Weisblat D.A."/>
            <person name="Putnam N.H."/>
            <person name="Rokhsar D.S."/>
        </authorList>
    </citation>
    <scope>NUCLEOTIDE SEQUENCE</scope>
    <source>
        <strain evidence="10 12">I ESC-2004</strain>
    </source>
</reference>
<dbReference type="OMA" id="ASFKLFY"/>
<organism evidence="10">
    <name type="scientific">Capitella teleta</name>
    <name type="common">Polychaete worm</name>
    <dbReference type="NCBI Taxonomy" id="283909"/>
    <lineage>
        <taxon>Eukaryota</taxon>
        <taxon>Metazoa</taxon>
        <taxon>Spiralia</taxon>
        <taxon>Lophotrochozoa</taxon>
        <taxon>Annelida</taxon>
        <taxon>Polychaeta</taxon>
        <taxon>Sedentaria</taxon>
        <taxon>Scolecida</taxon>
        <taxon>Capitellidae</taxon>
        <taxon>Capitella</taxon>
    </lineage>
</organism>
<keyword evidence="2 8" id="KW-0812">Transmembrane</keyword>
<dbReference type="EMBL" id="AMQN01013354">
    <property type="status" value="NOT_ANNOTATED_CDS"/>
    <property type="molecule type" value="Genomic_DNA"/>
</dbReference>
<evidence type="ECO:0000313" key="12">
    <source>
        <dbReference type="Proteomes" id="UP000014760"/>
    </source>
</evidence>
<sequence>YEIINEVFAYYVIGGLTVLGVCTNILSFIAMLQPEIRHQTTSAYLAALSLSDIVCLVFFTLRIWYNYPVYCHVNSYLRSAATTYSGWLIVAVSLERVIAVWFPLKASSWLTRKRSLIGIAFIAVGCLAVYAPRTVYASAENCSMNE</sequence>
<keyword evidence="7" id="KW-0807">Transducer</keyword>
<dbReference type="SUPFAM" id="SSF81321">
    <property type="entry name" value="Family A G protein-coupled receptor-like"/>
    <property type="match status" value="1"/>
</dbReference>
<dbReference type="InterPro" id="IPR017452">
    <property type="entry name" value="GPCR_Rhodpsn_7TM"/>
</dbReference>
<proteinExistence type="predicted"/>
<feature type="transmembrane region" description="Helical" evidence="8">
    <location>
        <begin position="12"/>
        <end position="32"/>
    </location>
</feature>
<evidence type="ECO:0000256" key="3">
    <source>
        <dbReference type="ARBA" id="ARBA00022989"/>
    </source>
</evidence>
<feature type="transmembrane region" description="Helical" evidence="8">
    <location>
        <begin position="116"/>
        <end position="136"/>
    </location>
</feature>
<dbReference type="Gene3D" id="1.20.1070.10">
    <property type="entry name" value="Rhodopsin 7-helix transmembrane proteins"/>
    <property type="match status" value="1"/>
</dbReference>
<keyword evidence="4" id="KW-0297">G-protein coupled receptor</keyword>
<feature type="non-terminal residue" evidence="10">
    <location>
        <position position="1"/>
    </location>
</feature>
<dbReference type="EnsemblMetazoa" id="CapteT26694">
    <property type="protein sequence ID" value="CapteP26694"/>
    <property type="gene ID" value="CapteG26694"/>
</dbReference>
<evidence type="ECO:0000256" key="2">
    <source>
        <dbReference type="ARBA" id="ARBA00022692"/>
    </source>
</evidence>
<dbReference type="STRING" id="283909.R7TF09"/>
<dbReference type="EMBL" id="KB310160">
    <property type="protein sequence ID" value="ELT92319.1"/>
    <property type="molecule type" value="Genomic_DNA"/>
</dbReference>
<dbReference type="Pfam" id="PF00001">
    <property type="entry name" value="7tm_1"/>
    <property type="match status" value="1"/>
</dbReference>
<name>R7TF09_CAPTE</name>
<feature type="transmembrane region" description="Helical" evidence="8">
    <location>
        <begin position="44"/>
        <end position="64"/>
    </location>
</feature>
<feature type="domain" description="G-protein coupled receptors family 1 profile" evidence="9">
    <location>
        <begin position="23"/>
        <end position="146"/>
    </location>
</feature>
<dbReference type="PANTHER" id="PTHR24243">
    <property type="entry name" value="G-PROTEIN COUPLED RECEPTOR"/>
    <property type="match status" value="1"/>
</dbReference>
<dbReference type="InterPro" id="IPR000276">
    <property type="entry name" value="GPCR_Rhodpsn"/>
</dbReference>
<reference evidence="11" key="3">
    <citation type="submission" date="2015-06" db="UniProtKB">
        <authorList>
            <consortium name="EnsemblMetazoa"/>
        </authorList>
    </citation>
    <scope>IDENTIFICATION</scope>
</reference>
<dbReference type="PROSITE" id="PS50262">
    <property type="entry name" value="G_PROTEIN_RECEP_F1_2"/>
    <property type="match status" value="1"/>
</dbReference>
<keyword evidence="3 8" id="KW-1133">Transmembrane helix</keyword>
<evidence type="ECO:0000256" key="7">
    <source>
        <dbReference type="ARBA" id="ARBA00023224"/>
    </source>
</evidence>
<dbReference type="Proteomes" id="UP000014760">
    <property type="component" value="Unassembled WGS sequence"/>
</dbReference>
<dbReference type="PANTHER" id="PTHR24243:SF230">
    <property type="entry name" value="G-PROTEIN COUPLED RECEPTORS FAMILY 1 PROFILE DOMAIN-CONTAINING PROTEIN"/>
    <property type="match status" value="1"/>
</dbReference>
<keyword evidence="5 8" id="KW-0472">Membrane</keyword>
<dbReference type="GO" id="GO:0004930">
    <property type="term" value="F:G protein-coupled receptor activity"/>
    <property type="evidence" value="ECO:0007669"/>
    <property type="project" value="UniProtKB-KW"/>
</dbReference>
<dbReference type="OrthoDB" id="9990906at2759"/>
<evidence type="ECO:0000259" key="9">
    <source>
        <dbReference type="PROSITE" id="PS50262"/>
    </source>
</evidence>
<evidence type="ECO:0000256" key="5">
    <source>
        <dbReference type="ARBA" id="ARBA00023136"/>
    </source>
</evidence>
<accession>R7TF09</accession>
<evidence type="ECO:0000313" key="11">
    <source>
        <dbReference type="EnsemblMetazoa" id="CapteP26694"/>
    </source>
</evidence>
<evidence type="ECO:0000256" key="8">
    <source>
        <dbReference type="SAM" id="Phobius"/>
    </source>
</evidence>
<comment type="subcellular location">
    <subcellularLocation>
        <location evidence="1">Membrane</location>
        <topology evidence="1">Multi-pass membrane protein</topology>
    </subcellularLocation>
</comment>
<evidence type="ECO:0000313" key="10">
    <source>
        <dbReference type="EMBL" id="ELT92319.1"/>
    </source>
</evidence>
<protein>
    <recommendedName>
        <fullName evidence="9">G-protein coupled receptors family 1 profile domain-containing protein</fullName>
    </recommendedName>
</protein>
<evidence type="ECO:0000256" key="4">
    <source>
        <dbReference type="ARBA" id="ARBA00023040"/>
    </source>
</evidence>
<reference evidence="12" key="1">
    <citation type="submission" date="2012-12" db="EMBL/GenBank/DDBJ databases">
        <authorList>
            <person name="Hellsten U."/>
            <person name="Grimwood J."/>
            <person name="Chapman J.A."/>
            <person name="Shapiro H."/>
            <person name="Aerts A."/>
            <person name="Otillar R.P."/>
            <person name="Terry A.Y."/>
            <person name="Boore J.L."/>
            <person name="Simakov O."/>
            <person name="Marletaz F."/>
            <person name="Cho S.-J."/>
            <person name="Edsinger-Gonzales E."/>
            <person name="Havlak P."/>
            <person name="Kuo D.-H."/>
            <person name="Larsson T."/>
            <person name="Lv J."/>
            <person name="Arendt D."/>
            <person name="Savage R."/>
            <person name="Osoegawa K."/>
            <person name="de Jong P."/>
            <person name="Lindberg D.R."/>
            <person name="Seaver E.C."/>
            <person name="Weisblat D.A."/>
            <person name="Putnam N.H."/>
            <person name="Grigoriev I.V."/>
            <person name="Rokhsar D.S."/>
        </authorList>
    </citation>
    <scope>NUCLEOTIDE SEQUENCE</scope>
    <source>
        <strain evidence="12">I ESC-2004</strain>
    </source>
</reference>
<dbReference type="AlphaFoldDB" id="R7TF09"/>
<feature type="transmembrane region" description="Helical" evidence="8">
    <location>
        <begin position="84"/>
        <end position="104"/>
    </location>
</feature>
<gene>
    <name evidence="10" type="ORF">CAPTEDRAFT_26694</name>
</gene>
<evidence type="ECO:0000256" key="6">
    <source>
        <dbReference type="ARBA" id="ARBA00023170"/>
    </source>
</evidence>
<feature type="non-terminal residue" evidence="10">
    <location>
        <position position="146"/>
    </location>
</feature>
<keyword evidence="12" id="KW-1185">Reference proteome</keyword>